<proteinExistence type="predicted"/>
<feature type="transmembrane region" description="Helical" evidence="5">
    <location>
        <begin position="45"/>
        <end position="62"/>
    </location>
</feature>
<feature type="transmembrane region" description="Helical" evidence="5">
    <location>
        <begin position="158"/>
        <end position="178"/>
    </location>
</feature>
<keyword evidence="3 5" id="KW-1133">Transmembrane helix</keyword>
<dbReference type="Proteomes" id="UP000193498">
    <property type="component" value="Unassembled WGS sequence"/>
</dbReference>
<keyword evidence="6" id="KW-0732">Signal</keyword>
<feature type="transmembrane region" description="Helical" evidence="5">
    <location>
        <begin position="362"/>
        <end position="383"/>
    </location>
</feature>
<dbReference type="InterPro" id="IPR036259">
    <property type="entry name" value="MFS_trans_sf"/>
</dbReference>
<dbReference type="InterPro" id="IPR051617">
    <property type="entry name" value="UNC-93-like_regulator"/>
</dbReference>
<feature type="transmembrane region" description="Helical" evidence="5">
    <location>
        <begin position="69"/>
        <end position="89"/>
    </location>
</feature>
<feature type="transmembrane region" description="Helical" evidence="5">
    <location>
        <begin position="251"/>
        <end position="273"/>
    </location>
</feature>
<feature type="transmembrane region" description="Helical" evidence="5">
    <location>
        <begin position="214"/>
        <end position="231"/>
    </location>
</feature>
<feature type="transmembrane region" description="Helical" evidence="5">
    <location>
        <begin position="301"/>
        <end position="324"/>
    </location>
</feature>
<dbReference type="SUPFAM" id="SSF103473">
    <property type="entry name" value="MFS general substrate transporter"/>
    <property type="match status" value="1"/>
</dbReference>
<gene>
    <name evidence="7" type="ORF">K493DRAFT_404710</name>
</gene>
<feature type="transmembrane region" description="Helical" evidence="5">
    <location>
        <begin position="131"/>
        <end position="152"/>
    </location>
</feature>
<feature type="chain" id="PRO_5012734083" description="MFS general substrate transporter" evidence="6">
    <location>
        <begin position="22"/>
        <end position="413"/>
    </location>
</feature>
<accession>A0A1Y1Z296</accession>
<keyword evidence="8" id="KW-1185">Reference proteome</keyword>
<evidence type="ECO:0000256" key="2">
    <source>
        <dbReference type="ARBA" id="ARBA00022692"/>
    </source>
</evidence>
<comment type="caution">
    <text evidence="7">The sequence shown here is derived from an EMBL/GenBank/DDBJ whole genome shotgun (WGS) entry which is preliminary data.</text>
</comment>
<feature type="transmembrane region" description="Helical" evidence="5">
    <location>
        <begin position="95"/>
        <end position="119"/>
    </location>
</feature>
<evidence type="ECO:0000313" key="8">
    <source>
        <dbReference type="Proteomes" id="UP000193498"/>
    </source>
</evidence>
<dbReference type="AlphaFoldDB" id="A0A1Y1Z296"/>
<name>A0A1Y1Z296_9FUNG</name>
<reference evidence="7 8" key="1">
    <citation type="submission" date="2016-07" db="EMBL/GenBank/DDBJ databases">
        <title>Pervasive Adenine N6-methylation of Active Genes in Fungi.</title>
        <authorList>
            <consortium name="DOE Joint Genome Institute"/>
            <person name="Mondo S.J."/>
            <person name="Dannebaum R.O."/>
            <person name="Kuo R.C."/>
            <person name="Labutti K."/>
            <person name="Haridas S."/>
            <person name="Kuo A."/>
            <person name="Salamov A."/>
            <person name="Ahrendt S.R."/>
            <person name="Lipzen A."/>
            <person name="Sullivan W."/>
            <person name="Andreopoulos W.B."/>
            <person name="Clum A."/>
            <person name="Lindquist E."/>
            <person name="Daum C."/>
            <person name="Ramamoorthy G.K."/>
            <person name="Gryganskyi A."/>
            <person name="Culley D."/>
            <person name="Magnuson J.K."/>
            <person name="James T.Y."/>
            <person name="O'Malley M.A."/>
            <person name="Stajich J.E."/>
            <person name="Spatafora J.W."/>
            <person name="Visel A."/>
            <person name="Grigoriev I.V."/>
        </authorList>
    </citation>
    <scope>NUCLEOTIDE SEQUENCE [LARGE SCALE GENOMIC DNA]</scope>
    <source>
        <strain evidence="7 8">CBS 931.73</strain>
    </source>
</reference>
<dbReference type="Pfam" id="PF05978">
    <property type="entry name" value="UNC-93"/>
    <property type="match status" value="1"/>
</dbReference>
<keyword evidence="4 5" id="KW-0472">Membrane</keyword>
<keyword evidence="2 5" id="KW-0812">Transmembrane</keyword>
<dbReference type="OrthoDB" id="196103at2759"/>
<feature type="signal peptide" evidence="6">
    <location>
        <begin position="1"/>
        <end position="21"/>
    </location>
</feature>
<evidence type="ECO:0008006" key="9">
    <source>
        <dbReference type="Google" id="ProtNLM"/>
    </source>
</evidence>
<evidence type="ECO:0000256" key="6">
    <source>
        <dbReference type="SAM" id="SignalP"/>
    </source>
</evidence>
<evidence type="ECO:0000256" key="5">
    <source>
        <dbReference type="SAM" id="Phobius"/>
    </source>
</evidence>
<dbReference type="EMBL" id="MCFE01000036">
    <property type="protein sequence ID" value="ORY04329.1"/>
    <property type="molecule type" value="Genomic_DNA"/>
</dbReference>
<dbReference type="PANTHER" id="PTHR23294">
    <property type="entry name" value="ET TRANSLATION PRODUCT-RELATED"/>
    <property type="match status" value="1"/>
</dbReference>
<sequence>MLKTSLGQLIVLSLTFCFIQGTYNIYYGSGTLGGINVSTSVGNNVALYSTFSIVSVFAGSAHNGLGPRVCIIIGGITYMIYVASLWYYLYTGNTFLSIIGASMVGFGASLSWGAANTILMAYPMENQKGRFFGIFWILFNLGSLIGGFLPLMQVELNYVTIGFLCLMLVGVSVAWLLVPPALVIRENSTYVSDPCRFNLFDELYQIYNSFRCQYLLLLFPLFFYSNFFYAYRLGHLIHDSFTDRTHMFNTVTYWAAQMLGAFTFGQFLDCSLITRSKRGNLNRSHGLTAPTDLVDSNYSSALVLMLLCGFADAIVQSYCCWILGAKTNNASILSRYGGIYKAVQSAGAATAWFISTTSIPSWLVIVINFSLFCIALLLAYFVARGITNTNYHLVLGSHDEDLIAPMNTRKSRN</sequence>
<evidence type="ECO:0000256" key="3">
    <source>
        <dbReference type="ARBA" id="ARBA00022989"/>
    </source>
</evidence>
<evidence type="ECO:0000256" key="1">
    <source>
        <dbReference type="ARBA" id="ARBA00004141"/>
    </source>
</evidence>
<comment type="subcellular location">
    <subcellularLocation>
        <location evidence="1">Membrane</location>
        <topology evidence="1">Multi-pass membrane protein</topology>
    </subcellularLocation>
</comment>
<dbReference type="Gene3D" id="1.20.1250.20">
    <property type="entry name" value="MFS general substrate transporter like domains"/>
    <property type="match status" value="1"/>
</dbReference>
<evidence type="ECO:0000256" key="4">
    <source>
        <dbReference type="ARBA" id="ARBA00023136"/>
    </source>
</evidence>
<dbReference type="GO" id="GO:0016020">
    <property type="term" value="C:membrane"/>
    <property type="evidence" value="ECO:0007669"/>
    <property type="project" value="UniProtKB-SubCell"/>
</dbReference>
<evidence type="ECO:0000313" key="7">
    <source>
        <dbReference type="EMBL" id="ORY04329.1"/>
    </source>
</evidence>
<protein>
    <recommendedName>
        <fullName evidence="9">MFS general substrate transporter</fullName>
    </recommendedName>
</protein>
<organism evidence="7 8">
    <name type="scientific">Basidiobolus meristosporus CBS 931.73</name>
    <dbReference type="NCBI Taxonomy" id="1314790"/>
    <lineage>
        <taxon>Eukaryota</taxon>
        <taxon>Fungi</taxon>
        <taxon>Fungi incertae sedis</taxon>
        <taxon>Zoopagomycota</taxon>
        <taxon>Entomophthoromycotina</taxon>
        <taxon>Basidiobolomycetes</taxon>
        <taxon>Basidiobolales</taxon>
        <taxon>Basidiobolaceae</taxon>
        <taxon>Basidiobolus</taxon>
    </lineage>
</organism>
<dbReference type="InterPro" id="IPR010291">
    <property type="entry name" value="Ion_channel_UNC-93"/>
</dbReference>
<dbReference type="InParanoid" id="A0A1Y1Z296"/>
<dbReference type="PANTHER" id="PTHR23294:SF59">
    <property type="entry name" value="UNC93-LIKE PROTEIN C922.05C"/>
    <property type="match status" value="1"/>
</dbReference>